<dbReference type="EMBL" id="CAMXCT030001158">
    <property type="protein sequence ID" value="CAL4774654.1"/>
    <property type="molecule type" value="Genomic_DNA"/>
</dbReference>
<feature type="region of interest" description="Disordered" evidence="1">
    <location>
        <begin position="576"/>
        <end position="619"/>
    </location>
</feature>
<feature type="compositionally biased region" description="Acidic residues" evidence="1">
    <location>
        <begin position="150"/>
        <end position="162"/>
    </location>
</feature>
<reference evidence="3" key="2">
    <citation type="submission" date="2024-04" db="EMBL/GenBank/DDBJ databases">
        <authorList>
            <person name="Chen Y."/>
            <person name="Shah S."/>
            <person name="Dougan E. K."/>
            <person name="Thang M."/>
            <person name="Chan C."/>
        </authorList>
    </citation>
    <scope>NUCLEOTIDE SEQUENCE [LARGE SCALE GENOMIC DNA]</scope>
</reference>
<reference evidence="2" key="1">
    <citation type="submission" date="2022-10" db="EMBL/GenBank/DDBJ databases">
        <authorList>
            <person name="Chen Y."/>
            <person name="Dougan E. K."/>
            <person name="Chan C."/>
            <person name="Rhodes N."/>
            <person name="Thang M."/>
        </authorList>
    </citation>
    <scope>NUCLEOTIDE SEQUENCE</scope>
</reference>
<feature type="region of interest" description="Disordered" evidence="1">
    <location>
        <begin position="148"/>
        <end position="405"/>
    </location>
</feature>
<comment type="caution">
    <text evidence="2">The sequence shown here is derived from an EMBL/GenBank/DDBJ whole genome shotgun (WGS) entry which is preliminary data.</text>
</comment>
<feature type="compositionally biased region" description="Basic residues" evidence="1">
    <location>
        <begin position="317"/>
        <end position="332"/>
    </location>
</feature>
<feature type="compositionally biased region" description="Basic and acidic residues" evidence="1">
    <location>
        <begin position="168"/>
        <end position="191"/>
    </location>
</feature>
<keyword evidence="4" id="KW-1185">Reference proteome</keyword>
<protein>
    <submittedName>
        <fullName evidence="2">Uncharacterized protein</fullName>
    </submittedName>
</protein>
<accession>A0A9P1C9Y4</accession>
<gene>
    <name evidence="2" type="ORF">C1SCF055_LOCUS14624</name>
</gene>
<organism evidence="2">
    <name type="scientific">Cladocopium goreaui</name>
    <dbReference type="NCBI Taxonomy" id="2562237"/>
    <lineage>
        <taxon>Eukaryota</taxon>
        <taxon>Sar</taxon>
        <taxon>Alveolata</taxon>
        <taxon>Dinophyceae</taxon>
        <taxon>Suessiales</taxon>
        <taxon>Symbiodiniaceae</taxon>
        <taxon>Cladocopium</taxon>
    </lineage>
</organism>
<dbReference type="EMBL" id="CAMXCT020001158">
    <property type="protein sequence ID" value="CAL1140717.1"/>
    <property type="molecule type" value="Genomic_DNA"/>
</dbReference>
<dbReference type="Proteomes" id="UP001152797">
    <property type="component" value="Unassembled WGS sequence"/>
</dbReference>
<evidence type="ECO:0000256" key="1">
    <source>
        <dbReference type="SAM" id="MobiDB-lite"/>
    </source>
</evidence>
<evidence type="ECO:0000313" key="4">
    <source>
        <dbReference type="Proteomes" id="UP001152797"/>
    </source>
</evidence>
<evidence type="ECO:0000313" key="3">
    <source>
        <dbReference type="EMBL" id="CAL1140717.1"/>
    </source>
</evidence>
<feature type="non-terminal residue" evidence="2">
    <location>
        <position position="1"/>
    </location>
</feature>
<proteinExistence type="predicted"/>
<feature type="compositionally biased region" description="Basic and acidic residues" evidence="1">
    <location>
        <begin position="378"/>
        <end position="387"/>
    </location>
</feature>
<feature type="compositionally biased region" description="Basic residues" evidence="1">
    <location>
        <begin position="192"/>
        <end position="202"/>
    </location>
</feature>
<dbReference type="EMBL" id="CAMXCT010001158">
    <property type="protein sequence ID" value="CAI3987342.1"/>
    <property type="molecule type" value="Genomic_DNA"/>
</dbReference>
<evidence type="ECO:0000313" key="2">
    <source>
        <dbReference type="EMBL" id="CAI3987342.1"/>
    </source>
</evidence>
<feature type="compositionally biased region" description="Basic residues" evidence="1">
    <location>
        <begin position="388"/>
        <end position="398"/>
    </location>
</feature>
<feature type="non-terminal residue" evidence="2">
    <location>
        <position position="1352"/>
    </location>
</feature>
<sequence>DKEFHRLLLILDPSIQAIIDAYLASCKRTAGLYSDDDEDANAMDSDQTAGDEFVEFQRWLDAQATGELLAQRRRELLKVIQEKKAELQKKQAMMLFLVWRLPDSAVIGFVPLPAAPLAVAGDRDETQPLVDPAEIAAAASSAFNMVMPMEDTDLPSDPDEADGVPVLTRRDQLKKKELAAEERKQSKEARKANAKAKAKSKGKACDKGEEDNEDPPKEDPPARSRKRRSSVEKPDGDAAVKAEPKKRVPRAKAKSEAKPVSEAPEPSGSEPVPKPKARGRPKAKAAAEATAAAEKEPEEGDKVQNEIAEKSMEAKQAPKRAPKRASKKKAKAAKLEEEEEVNTPKKKLFESDDEAQDSEHMRIDPKSGEPKPLSQIYETDKPEEWKRTRPKKVAKRRKKDEENTMREQLVEDSRVQGIFLQHMKAVDGLEIGELKKYLIRVAPRDLKKFVLDPYWGREACGVKSKELASETTLPQVCYIGRFGTASWMDDLNKDDISDYADPTSRVKQHEDHSTFKFVELFAGQAAATKEFRCANLRAAQSLDALAAMQTQVRSRVLEMLQNGDIDSAMARQLLGGDVGEGASGKKRSVDQISQEGGNGEIHTPKETPGTSEDGASPGESVDELLEKVKRAKLDQFIKYKKLSSTKSKKELSDVAVGWYSKEDMQKVLKWNAKKITGAVKSCEADPEHLIRTQVIFLGPINSLDILVPMRHCKYGGEDEYYVEVRETGNFQQEKVDTESSVERTQAARAKDVFGKYVESVLAKSGKLRSLITELQKNYPDDVMAKKAIVQLNSDLAILDQEYNKLSDHVAQGERDSHNQLTAKKHFQKVQVAKEVVLAKAQSSLRPTLARELMTQLISEPSVCYLLWQYYDKCSKASCLSQIRTAKAVVQDFGEEEAARKGVLKWARASEIHPERDSHQVIKKQKSILDIPVKTIQCDGIPLPWISPESWLVYLVDNGLWPLLAGCERHDYAGADHNWSRFWEAYKKIDPSFDLFHMDGIDYSKTAAMLIHGDEGRTLKKNGIMITSLQSCLGRGYDEKRVRKENDKLQVNFAGHSFTSRYILSTIPKTAYETHPEAFHKAIDHVARSCSKLLEHGYVDKARGNELYRVVILGVKGDAPYLQKVAHFYRSYNTAVKRGDERGPPKGCCPYCLAGTNACAAEEIGTDNPRWLRSVAVKLPWVRTPALIQHLVHDRSDPAAFFKSDIWHIYHLGFGRSWVCSVIQVLLPYLPLPNLDEKWAYLSDHYINWCRSNRRQSHVTRITPYLMSYGDATGTLGNWSKGALTTNFSAWLVDLLSSGPRDPDGLLMKCCTATRRVNSMFSTLYRAGAFLGEEECAFVAEQGQQFLVCYADM</sequence>
<feature type="compositionally biased region" description="Basic and acidic residues" evidence="1">
    <location>
        <begin position="357"/>
        <end position="369"/>
    </location>
</feature>
<feature type="compositionally biased region" description="Basic and acidic residues" evidence="1">
    <location>
        <begin position="300"/>
        <end position="313"/>
    </location>
</feature>
<feature type="compositionally biased region" description="Basic and acidic residues" evidence="1">
    <location>
        <begin position="229"/>
        <end position="246"/>
    </location>
</feature>
<name>A0A9P1C9Y4_9DINO</name>